<dbReference type="GO" id="GO:0006891">
    <property type="term" value="P:intra-Golgi vesicle-mediated transport"/>
    <property type="evidence" value="ECO:0007669"/>
    <property type="project" value="UniProtKB-UniRule"/>
</dbReference>
<keyword evidence="4 10" id="KW-0813">Transport</keyword>
<evidence type="ECO:0000256" key="4">
    <source>
        <dbReference type="ARBA" id="ARBA00022448"/>
    </source>
</evidence>
<dbReference type="GO" id="GO:0000139">
    <property type="term" value="C:Golgi membrane"/>
    <property type="evidence" value="ECO:0007669"/>
    <property type="project" value="UniProtKB-SubCell"/>
</dbReference>
<keyword evidence="6 10" id="KW-0333">Golgi apparatus</keyword>
<evidence type="ECO:0000313" key="14">
    <source>
        <dbReference type="EMBL" id="CAD0083464.1"/>
    </source>
</evidence>
<evidence type="ECO:0000256" key="1">
    <source>
        <dbReference type="ARBA" id="ARBA00004395"/>
    </source>
</evidence>
<evidence type="ECO:0000256" key="7">
    <source>
        <dbReference type="ARBA" id="ARBA00023136"/>
    </source>
</evidence>
<evidence type="ECO:0000313" key="15">
    <source>
        <dbReference type="Proteomes" id="UP000716446"/>
    </source>
</evidence>
<comment type="similarity">
    <text evidence="2 10">Belongs to the COG6 family.</text>
</comment>
<comment type="subcellular location">
    <subcellularLocation>
        <location evidence="1 10">Golgi apparatus membrane</location>
        <topology evidence="1 10">Peripheral membrane protein</topology>
    </subcellularLocation>
</comment>
<dbReference type="GO" id="GO:0015031">
    <property type="term" value="P:protein transport"/>
    <property type="evidence" value="ECO:0007669"/>
    <property type="project" value="UniProtKB-KW"/>
</dbReference>
<dbReference type="Pfam" id="PF20653">
    <property type="entry name" value="COG6_C"/>
    <property type="match status" value="1"/>
</dbReference>
<evidence type="ECO:0000256" key="3">
    <source>
        <dbReference type="ARBA" id="ARBA00020973"/>
    </source>
</evidence>
<sequence>MASGHFPERLKEATLPASPAMSPGPPTAQKSSALQSRITSVLAASYSDLEIRDALETLDARKVHNTAETRRNLRLDAQQELIQCNGEIIRDFGQVAQQLQRVGAAIEDLNKLCTSMRSHISAANRETGPMMEESTAMMTQRQQTETKQQLLGAFTSHFLLSDAEVTSLTSTAEPVTDSFFQALARVKKIHDDSQLLLGTEDQQLGLEILEQSSKQLNAAFQKLFRWTQRELRELDLENPQLSTSVRRALRVLAERPALFQSCLDFFAENREQVLSDAFYAALTGGSAQRVGGPAMGKAIELSAHDPLRYVSDMLAWAHAATVGEREALQILFISDADEISKNIKAGREREPWLQITDGADGEEVAAFDGKKALNDLVDRDLSGVLRQLRQRVEQTVQSHEDATLAYQISNLIRFYCSIFVPLLGPESAIVQTLQPITQKAFEQFKTLMRDHIANIHSDVAVTPLDLSPPDFLLEALDTLRGLMKSYDTSLANASSGEDRSGFQAVLEEALDPYLAGCDSIAKGMGAPQSQILAINCLLATIETLKGRSFTEDKIGEIEETVQEQVERLVETVIAWFESESGLKRLFDSLEEYKNTNLGQGISGIKKLRDMQPDRLADMAQKLDAFLPGAMEDARAFIGKLAEKRMVRKVCEDASNVFVNKFESAERIMIGLDEMTLAEQGEEVEDGMLVRDVFPRTSDEIKVLLS</sequence>
<feature type="domain" description="Conserved Oligomeric Golgi complex subunit 6 C-terminal" evidence="13">
    <location>
        <begin position="202"/>
        <end position="704"/>
    </location>
</feature>
<reference evidence="14" key="1">
    <citation type="submission" date="2020-06" db="EMBL/GenBank/DDBJ databases">
        <authorList>
            <person name="Onetto C."/>
        </authorList>
    </citation>
    <scope>NUCLEOTIDE SEQUENCE</scope>
</reference>
<organism evidence="14 15">
    <name type="scientific">Aureobasidium vineae</name>
    <dbReference type="NCBI Taxonomy" id="2773715"/>
    <lineage>
        <taxon>Eukaryota</taxon>
        <taxon>Fungi</taxon>
        <taxon>Dikarya</taxon>
        <taxon>Ascomycota</taxon>
        <taxon>Pezizomycotina</taxon>
        <taxon>Dothideomycetes</taxon>
        <taxon>Dothideomycetidae</taxon>
        <taxon>Dothideales</taxon>
        <taxon>Saccotheciaceae</taxon>
        <taxon>Aureobasidium</taxon>
    </lineage>
</organism>
<dbReference type="PANTHER" id="PTHR21506:SF0">
    <property type="entry name" value="CONSERVED OLIGOMERIC GOLGI COMPLEX SUBUNIT 6"/>
    <property type="match status" value="1"/>
</dbReference>
<dbReference type="SMART" id="SM01087">
    <property type="entry name" value="COG6"/>
    <property type="match status" value="1"/>
</dbReference>
<evidence type="ECO:0000259" key="13">
    <source>
        <dbReference type="Pfam" id="PF20653"/>
    </source>
</evidence>
<name>A0A9N8J9F5_9PEZI</name>
<dbReference type="Pfam" id="PF06419">
    <property type="entry name" value="COG6_N"/>
    <property type="match status" value="1"/>
</dbReference>
<comment type="subunit">
    <text evidence="10">Component of the conserved oligomeric Golgi complex.</text>
</comment>
<dbReference type="EMBL" id="CAIJEN010000002">
    <property type="protein sequence ID" value="CAD0083464.1"/>
    <property type="molecule type" value="Genomic_DNA"/>
</dbReference>
<accession>A0A9N8J9F5</accession>
<dbReference type="PANTHER" id="PTHR21506">
    <property type="entry name" value="COMPONENT OF OLIGOMERIC GOLGI COMPLEX 6"/>
    <property type="match status" value="1"/>
</dbReference>
<proteinExistence type="inferred from homology"/>
<comment type="caution">
    <text evidence="14">The sequence shown here is derived from an EMBL/GenBank/DDBJ whole genome shotgun (WGS) entry which is preliminary data.</text>
</comment>
<evidence type="ECO:0000256" key="2">
    <source>
        <dbReference type="ARBA" id="ARBA00011023"/>
    </source>
</evidence>
<comment type="function">
    <text evidence="10">Acts as component of the peripheral membrane COG complex that is involved in intra-Golgi protein trafficking. COG is located at the cis-Golgi, and regulates tethering of retrograde intra-Golgi vesicles and possibly a number of other membrane trafficking events.</text>
</comment>
<evidence type="ECO:0000259" key="12">
    <source>
        <dbReference type="Pfam" id="PF06419"/>
    </source>
</evidence>
<comment type="function">
    <text evidence="9">Acts as a component of the peripheral membrane COG complex that is involved in intra-Golgi protein trafficking. COG is located at the cis-Golgi, and regulates tethering of retrograde intra-Golgi vesicles and possibly a number of other membrane trafficking events.</text>
</comment>
<evidence type="ECO:0000256" key="11">
    <source>
        <dbReference type="SAM" id="MobiDB-lite"/>
    </source>
</evidence>
<dbReference type="GO" id="GO:0017119">
    <property type="term" value="C:Golgi transport complex"/>
    <property type="evidence" value="ECO:0007669"/>
    <property type="project" value="UniProtKB-UniRule"/>
</dbReference>
<evidence type="ECO:0000256" key="9">
    <source>
        <dbReference type="ARBA" id="ARBA00043873"/>
    </source>
</evidence>
<protein>
    <recommendedName>
        <fullName evidence="3 10">Conserved oligomeric Golgi complex subunit 6</fullName>
        <shortName evidence="10">COG complex subunit 6</shortName>
    </recommendedName>
    <alternativeName>
        <fullName evidence="8 10">Component of oligomeric Golgi complex 6</fullName>
    </alternativeName>
</protein>
<dbReference type="Proteomes" id="UP000716446">
    <property type="component" value="Unassembled WGS sequence"/>
</dbReference>
<evidence type="ECO:0000256" key="5">
    <source>
        <dbReference type="ARBA" id="ARBA00022927"/>
    </source>
</evidence>
<gene>
    <name evidence="14" type="ORF">AWRI4619_LOCUS2031</name>
</gene>
<feature type="domain" description="Conserved oligomeric complex COG6 N-terminal" evidence="12">
    <location>
        <begin position="58"/>
        <end position="171"/>
    </location>
</feature>
<dbReference type="AlphaFoldDB" id="A0A9N8J9F5"/>
<evidence type="ECO:0000256" key="8">
    <source>
        <dbReference type="ARBA" id="ARBA00031348"/>
    </source>
</evidence>
<keyword evidence="15" id="KW-1185">Reference proteome</keyword>
<keyword evidence="7 10" id="KW-0472">Membrane</keyword>
<dbReference type="InterPro" id="IPR010490">
    <property type="entry name" value="COG6"/>
</dbReference>
<dbReference type="InterPro" id="IPR048369">
    <property type="entry name" value="COG6_C"/>
</dbReference>
<evidence type="ECO:0000256" key="10">
    <source>
        <dbReference type="RuleBase" id="RU365075"/>
    </source>
</evidence>
<evidence type="ECO:0000256" key="6">
    <source>
        <dbReference type="ARBA" id="ARBA00023034"/>
    </source>
</evidence>
<feature type="region of interest" description="Disordered" evidence="11">
    <location>
        <begin position="12"/>
        <end position="32"/>
    </location>
</feature>
<keyword evidence="5 10" id="KW-0653">Protein transport</keyword>
<dbReference type="InterPro" id="IPR048368">
    <property type="entry name" value="COG6_N"/>
</dbReference>